<reference evidence="1 2" key="1">
    <citation type="journal article" date="2018" name="Front. Plant Sci.">
        <title>Red Clover (Trifolium pratense) and Zigzag Clover (T. medium) - A Picture of Genomic Similarities and Differences.</title>
        <authorList>
            <person name="Dluhosova J."/>
            <person name="Istvanek J."/>
            <person name="Nedelnik J."/>
            <person name="Repkova J."/>
        </authorList>
    </citation>
    <scope>NUCLEOTIDE SEQUENCE [LARGE SCALE GENOMIC DNA]</scope>
    <source>
        <strain evidence="2">cv. 10/8</strain>
        <tissue evidence="1">Leaf</tissue>
    </source>
</reference>
<comment type="caution">
    <text evidence="1">The sequence shown here is derived from an EMBL/GenBank/DDBJ whole genome shotgun (WGS) entry which is preliminary data.</text>
</comment>
<sequence length="39" mass="4290">LRRLAWAVILERGRENSRRSEAGGNCGGVRLVLVKRGAI</sequence>
<dbReference type="EMBL" id="LXQA010293246">
    <property type="protein sequence ID" value="MCI41519.1"/>
    <property type="molecule type" value="Genomic_DNA"/>
</dbReference>
<evidence type="ECO:0000313" key="2">
    <source>
        <dbReference type="Proteomes" id="UP000265520"/>
    </source>
</evidence>
<organism evidence="1 2">
    <name type="scientific">Trifolium medium</name>
    <dbReference type="NCBI Taxonomy" id="97028"/>
    <lineage>
        <taxon>Eukaryota</taxon>
        <taxon>Viridiplantae</taxon>
        <taxon>Streptophyta</taxon>
        <taxon>Embryophyta</taxon>
        <taxon>Tracheophyta</taxon>
        <taxon>Spermatophyta</taxon>
        <taxon>Magnoliopsida</taxon>
        <taxon>eudicotyledons</taxon>
        <taxon>Gunneridae</taxon>
        <taxon>Pentapetalae</taxon>
        <taxon>rosids</taxon>
        <taxon>fabids</taxon>
        <taxon>Fabales</taxon>
        <taxon>Fabaceae</taxon>
        <taxon>Papilionoideae</taxon>
        <taxon>50 kb inversion clade</taxon>
        <taxon>NPAAA clade</taxon>
        <taxon>Hologalegina</taxon>
        <taxon>IRL clade</taxon>
        <taxon>Trifolieae</taxon>
        <taxon>Trifolium</taxon>
    </lineage>
</organism>
<name>A0A392RYP4_9FABA</name>
<keyword evidence="2" id="KW-1185">Reference proteome</keyword>
<proteinExistence type="predicted"/>
<accession>A0A392RYP4</accession>
<dbReference type="AlphaFoldDB" id="A0A392RYP4"/>
<feature type="non-terminal residue" evidence="1">
    <location>
        <position position="1"/>
    </location>
</feature>
<evidence type="ECO:0000313" key="1">
    <source>
        <dbReference type="EMBL" id="MCI41519.1"/>
    </source>
</evidence>
<dbReference type="Proteomes" id="UP000265520">
    <property type="component" value="Unassembled WGS sequence"/>
</dbReference>
<protein>
    <submittedName>
        <fullName evidence="1">Uncharacterized protein</fullName>
    </submittedName>
</protein>